<dbReference type="InterPro" id="IPR026040">
    <property type="entry name" value="HyI-like"/>
</dbReference>
<dbReference type="InterPro" id="IPR013022">
    <property type="entry name" value="Xyl_isomerase-like_TIM-brl"/>
</dbReference>
<evidence type="ECO:0000256" key="3">
    <source>
        <dbReference type="PIRNR" id="PIRNR006241"/>
    </source>
</evidence>
<dbReference type="GO" id="GO:0046487">
    <property type="term" value="P:glyoxylate metabolic process"/>
    <property type="evidence" value="ECO:0007669"/>
    <property type="project" value="TreeGrafter"/>
</dbReference>
<evidence type="ECO:0000256" key="1">
    <source>
        <dbReference type="ARBA" id="ARBA00023235"/>
    </source>
</evidence>
<keyword evidence="2" id="KW-0119">Carbohydrate metabolism</keyword>
<feature type="active site" description="Proton donor/acceptor" evidence="4">
    <location>
        <position position="257"/>
    </location>
</feature>
<evidence type="ECO:0000256" key="2">
    <source>
        <dbReference type="ARBA" id="ARBA00023277"/>
    </source>
</evidence>
<protein>
    <submittedName>
        <fullName evidence="6">TIM barrel protein</fullName>
    </submittedName>
</protein>
<evidence type="ECO:0000313" key="6">
    <source>
        <dbReference type="EMBL" id="TXN30930.1"/>
    </source>
</evidence>
<dbReference type="AlphaFoldDB" id="A0A5C8USR7"/>
<sequence>MPSVPAGEFDLVANVSLLFTELPLLDRFSAAASAGFHSVELWWPFADAVPIAADLVRLTSAISKSGIALRGMNLWAGDMAGGERGVVSLPDRRDQFEANVAVVAEIARATGCRVFNALYGQRQPGLSKELQEATAVTNLALAARELGRVGGTVLLEPLSRGLNGDYPIQTVSDAIPLIQRARETAGLKTIALLFDTFHLSNNEDDLVAAIHLAGDFIGHVQVADAPGRGAPGTGAINFRAVFDALVEIGYSGAVSCEYLPNGQTEQSLGWIAEMNRPGFTLNA</sequence>
<dbReference type="Pfam" id="PF01261">
    <property type="entry name" value="AP_endonuc_2"/>
    <property type="match status" value="1"/>
</dbReference>
<dbReference type="PANTHER" id="PTHR43489">
    <property type="entry name" value="ISOMERASE"/>
    <property type="match status" value="1"/>
</dbReference>
<dbReference type="PIRSF" id="PIRSF006241">
    <property type="entry name" value="HyI"/>
    <property type="match status" value="1"/>
</dbReference>
<keyword evidence="7" id="KW-1185">Reference proteome</keyword>
<accession>A0A5C8USR7</accession>
<gene>
    <name evidence="6" type="ORF">FVP33_04830</name>
</gene>
<keyword evidence="1 3" id="KW-0413">Isomerase</keyword>
<dbReference type="InterPro" id="IPR036237">
    <property type="entry name" value="Xyl_isomerase-like_sf"/>
</dbReference>
<evidence type="ECO:0000256" key="4">
    <source>
        <dbReference type="PIRSR" id="PIRSR006241-50"/>
    </source>
</evidence>
<reference evidence="6 7" key="1">
    <citation type="submission" date="2019-08" db="EMBL/GenBank/DDBJ databases">
        <title>Bacterial whole genome sequence for Glaciihabitans sp. CHu50b-6-2.</title>
        <authorList>
            <person name="Jin L."/>
        </authorList>
    </citation>
    <scope>NUCLEOTIDE SEQUENCE [LARGE SCALE GENOMIC DNA]</scope>
    <source>
        <strain evidence="6 7">CHu50b-6-2</strain>
    </source>
</reference>
<comment type="caution">
    <text evidence="6">The sequence shown here is derived from an EMBL/GenBank/DDBJ whole genome shotgun (WGS) entry which is preliminary data.</text>
</comment>
<evidence type="ECO:0000313" key="7">
    <source>
        <dbReference type="Proteomes" id="UP000321379"/>
    </source>
</evidence>
<dbReference type="Gene3D" id="3.20.20.150">
    <property type="entry name" value="Divalent-metal-dependent TIM barrel enzymes"/>
    <property type="match status" value="1"/>
</dbReference>
<dbReference type="GO" id="GO:0008903">
    <property type="term" value="F:hydroxypyruvate isomerase activity"/>
    <property type="evidence" value="ECO:0007669"/>
    <property type="project" value="TreeGrafter"/>
</dbReference>
<proteinExistence type="inferred from homology"/>
<dbReference type="Proteomes" id="UP000321379">
    <property type="component" value="Unassembled WGS sequence"/>
</dbReference>
<comment type="similarity">
    <text evidence="3">Belongs to the hyi family.</text>
</comment>
<dbReference type="SUPFAM" id="SSF51658">
    <property type="entry name" value="Xylose isomerase-like"/>
    <property type="match status" value="1"/>
</dbReference>
<name>A0A5C8USR7_9MICO</name>
<feature type="domain" description="Xylose isomerase-like TIM barrel" evidence="5">
    <location>
        <begin position="28"/>
        <end position="273"/>
    </location>
</feature>
<dbReference type="InterPro" id="IPR050417">
    <property type="entry name" value="Sugar_Epim/Isomerase"/>
</dbReference>
<feature type="active site" description="Proton donor/acceptor" evidence="4">
    <location>
        <position position="156"/>
    </location>
</feature>
<organism evidence="6 7">
    <name type="scientific">Lacisediminihabitans profunda</name>
    <dbReference type="NCBI Taxonomy" id="2594790"/>
    <lineage>
        <taxon>Bacteria</taxon>
        <taxon>Bacillati</taxon>
        <taxon>Actinomycetota</taxon>
        <taxon>Actinomycetes</taxon>
        <taxon>Micrococcales</taxon>
        <taxon>Microbacteriaceae</taxon>
        <taxon>Lacisediminihabitans</taxon>
    </lineage>
</organism>
<dbReference type="PANTHER" id="PTHR43489:SF6">
    <property type="entry name" value="HYDROXYPYRUVATE ISOMERASE-RELATED"/>
    <property type="match status" value="1"/>
</dbReference>
<dbReference type="EMBL" id="VRMG01000005">
    <property type="protein sequence ID" value="TXN30930.1"/>
    <property type="molecule type" value="Genomic_DNA"/>
</dbReference>
<evidence type="ECO:0000259" key="5">
    <source>
        <dbReference type="Pfam" id="PF01261"/>
    </source>
</evidence>